<dbReference type="HOGENOM" id="CLU_072005_1_0_7"/>
<dbReference type="InterPro" id="IPR021530">
    <property type="entry name" value="AllH-like"/>
</dbReference>
<evidence type="ECO:0000313" key="2">
    <source>
        <dbReference type="Proteomes" id="UP000019140"/>
    </source>
</evidence>
<name>W4M6D5_9BACT</name>
<protein>
    <submittedName>
        <fullName evidence="1">Uncharacterized protein</fullName>
    </submittedName>
</protein>
<dbReference type="EMBL" id="AZHX01001016">
    <property type="protein sequence ID" value="ETX05202.1"/>
    <property type="molecule type" value="Genomic_DNA"/>
</dbReference>
<dbReference type="Pfam" id="PF11392">
    <property type="entry name" value="AllH"/>
    <property type="match status" value="1"/>
</dbReference>
<reference evidence="1 2" key="1">
    <citation type="journal article" date="2014" name="Nature">
        <title>An environmental bacterial taxon with a large and distinct metabolic repertoire.</title>
        <authorList>
            <person name="Wilson M.C."/>
            <person name="Mori T."/>
            <person name="Ruckert C."/>
            <person name="Uria A.R."/>
            <person name="Helf M.J."/>
            <person name="Takada K."/>
            <person name="Gernert C."/>
            <person name="Steffens U.A."/>
            <person name="Heycke N."/>
            <person name="Schmitt S."/>
            <person name="Rinke C."/>
            <person name="Helfrich E.J."/>
            <person name="Brachmann A.O."/>
            <person name="Gurgui C."/>
            <person name="Wakimoto T."/>
            <person name="Kracht M."/>
            <person name="Crusemann M."/>
            <person name="Hentschel U."/>
            <person name="Abe I."/>
            <person name="Matsunaga S."/>
            <person name="Kalinowski J."/>
            <person name="Takeyama H."/>
            <person name="Piel J."/>
        </authorList>
    </citation>
    <scope>NUCLEOTIDE SEQUENCE [LARGE SCALE GENOMIC DNA]</scope>
    <source>
        <strain evidence="2">TSY2</strain>
    </source>
</reference>
<accession>W4M6D5</accession>
<dbReference type="Proteomes" id="UP000019140">
    <property type="component" value="Unassembled WGS sequence"/>
</dbReference>
<keyword evidence="2" id="KW-1185">Reference proteome</keyword>
<feature type="non-terminal residue" evidence="1">
    <location>
        <position position="257"/>
    </location>
</feature>
<organism evidence="1 2">
    <name type="scientific">Candidatus Entotheonella gemina</name>
    <dbReference type="NCBI Taxonomy" id="1429439"/>
    <lineage>
        <taxon>Bacteria</taxon>
        <taxon>Pseudomonadati</taxon>
        <taxon>Nitrospinota/Tectimicrobiota group</taxon>
        <taxon>Candidatus Tectimicrobiota</taxon>
        <taxon>Candidatus Entotheonellia</taxon>
        <taxon>Candidatus Entotheonellales</taxon>
        <taxon>Candidatus Entotheonellaceae</taxon>
        <taxon>Candidatus Entotheonella</taxon>
    </lineage>
</organism>
<dbReference type="AlphaFoldDB" id="W4M6D5"/>
<proteinExistence type="predicted"/>
<gene>
    <name evidence="1" type="ORF">ETSY2_24390</name>
</gene>
<comment type="caution">
    <text evidence="1">The sequence shown here is derived from an EMBL/GenBank/DDBJ whole genome shotgun (WGS) entry which is preliminary data.</text>
</comment>
<sequence>MDQNRDIMTQPQAKVYIDRYSLSAAPSLQRDTPLVGHVHSCYARILNIQTPGGQLLTLQGPGLLQAPCAASLTEEIENYARLLAPGDPVVRNDQAPGALCLILAAATLWDGRLLPLANLSAATLQVAAEKLTQWLAQHVSGQGLVPVLAAFNGAAVRSPLHRRFCNALMPVLAARHVSASSMADMAAQIVGLGEGLTPSGDDLLVGFWAVLHLTGHATMLLPAPAWLAPLVANTTDLSAAFLRCALEGHFSGLMVRL</sequence>
<evidence type="ECO:0000313" key="1">
    <source>
        <dbReference type="EMBL" id="ETX05202.1"/>
    </source>
</evidence>